<evidence type="ECO:0000259" key="8">
    <source>
        <dbReference type="Pfam" id="PF03775"/>
    </source>
</evidence>
<evidence type="ECO:0000256" key="1">
    <source>
        <dbReference type="ARBA" id="ARBA00006291"/>
    </source>
</evidence>
<dbReference type="SUPFAM" id="SSF64043">
    <property type="entry name" value="Cell-division inhibitor MinC, N-terminal domain"/>
    <property type="match status" value="1"/>
</dbReference>
<feature type="domain" description="Septum formation inhibitor MinC C-terminal" evidence="8">
    <location>
        <begin position="96"/>
        <end position="196"/>
    </location>
</feature>
<dbReference type="GO" id="GO:0000902">
    <property type="term" value="P:cell morphogenesis"/>
    <property type="evidence" value="ECO:0007669"/>
    <property type="project" value="InterPro"/>
</dbReference>
<comment type="function">
    <text evidence="5 7">Cell division inhibitor that blocks the formation of polar Z ring septums. Rapidly oscillates between the poles of the cell to destabilize FtsZ filaments that have formed before they mature into polar Z rings. Prevents FtsZ polymerization.</text>
</comment>
<dbReference type="AlphaFoldDB" id="A0A378NV89"/>
<dbReference type="Pfam" id="PF03775">
    <property type="entry name" value="MinC_C"/>
    <property type="match status" value="1"/>
</dbReference>
<protein>
    <recommendedName>
        <fullName evidence="7">Probable septum site-determining protein MinC</fullName>
    </recommendedName>
</protein>
<dbReference type="InterPro" id="IPR005526">
    <property type="entry name" value="Septum_form_inhib_MinC_C"/>
</dbReference>
<accession>A0A378NV89</accession>
<dbReference type="Gene3D" id="2.160.20.70">
    <property type="match status" value="1"/>
</dbReference>
<dbReference type="InterPro" id="IPR016098">
    <property type="entry name" value="CAP/MinC_C"/>
</dbReference>
<evidence type="ECO:0000313" key="10">
    <source>
        <dbReference type="EMBL" id="STY71745.1"/>
    </source>
</evidence>
<dbReference type="PANTHER" id="PTHR34108:SF1">
    <property type="entry name" value="SEPTUM SITE-DETERMINING PROTEIN MINC"/>
    <property type="match status" value="1"/>
</dbReference>
<dbReference type="GO" id="GO:1901891">
    <property type="term" value="P:regulation of cell septum assembly"/>
    <property type="evidence" value="ECO:0007669"/>
    <property type="project" value="InterPro"/>
</dbReference>
<evidence type="ECO:0000256" key="6">
    <source>
        <dbReference type="ARBA" id="ARBA00046874"/>
    </source>
</evidence>
<dbReference type="GO" id="GO:0051302">
    <property type="term" value="P:regulation of cell division"/>
    <property type="evidence" value="ECO:0007669"/>
    <property type="project" value="InterPro"/>
</dbReference>
<keyword evidence="2 7" id="KW-0132">Cell division</keyword>
<evidence type="ECO:0000256" key="7">
    <source>
        <dbReference type="HAMAP-Rule" id="MF_00267"/>
    </source>
</evidence>
<dbReference type="RefSeq" id="WP_115151967.1">
    <property type="nucleotide sequence ID" value="NZ_UGPP01000001.1"/>
</dbReference>
<evidence type="ECO:0000256" key="5">
    <source>
        <dbReference type="ARBA" id="ARBA00025606"/>
    </source>
</evidence>
<dbReference type="HAMAP" id="MF_00267">
    <property type="entry name" value="MinC"/>
    <property type="match status" value="1"/>
</dbReference>
<comment type="subunit">
    <text evidence="6 7">Interacts with MinD and FtsZ.</text>
</comment>
<gene>
    <name evidence="7 10" type="primary">minC</name>
    <name evidence="10" type="ORF">NCTC10571_01908</name>
</gene>
<keyword evidence="3 7" id="KW-0717">Septation</keyword>
<keyword evidence="4 7" id="KW-0131">Cell cycle</keyword>
<dbReference type="PANTHER" id="PTHR34108">
    <property type="entry name" value="SEPTUM SITE-DETERMINING PROTEIN MINC"/>
    <property type="match status" value="1"/>
</dbReference>
<sequence>MNELITFKGSNDGLILVITKKANFNQIKEALSKKLASCSNFFEDNTTISLKDDKFSQEEQNILADILKQYQLNLKIVAVDKTATNQHCSAQNPPLIIKRTVRGGEEIFSKGSIVIEGNVNPGAKIIAGGNIDIHGHCRGIVYAGAYGDINSYIIADKLSPLQIRIAHLIARAPDNSENITDNKKSSTPEKAIICDNTIILEPFNREN</sequence>
<name>A0A378NV89_9FIRM</name>
<dbReference type="Proteomes" id="UP000255234">
    <property type="component" value="Unassembled WGS sequence"/>
</dbReference>
<dbReference type="Gene3D" id="3.30.160.540">
    <property type="match status" value="1"/>
</dbReference>
<proteinExistence type="inferred from homology"/>
<comment type="similarity">
    <text evidence="1 7">Belongs to the MinC family.</text>
</comment>
<evidence type="ECO:0000256" key="4">
    <source>
        <dbReference type="ARBA" id="ARBA00023306"/>
    </source>
</evidence>
<evidence type="ECO:0000256" key="3">
    <source>
        <dbReference type="ARBA" id="ARBA00023210"/>
    </source>
</evidence>
<feature type="domain" description="Septum formation inhibitor MinC N-terminal" evidence="9">
    <location>
        <begin position="5"/>
        <end position="74"/>
    </location>
</feature>
<dbReference type="GO" id="GO:0000917">
    <property type="term" value="P:division septum assembly"/>
    <property type="evidence" value="ECO:0007669"/>
    <property type="project" value="UniProtKB-KW"/>
</dbReference>
<dbReference type="Pfam" id="PF05209">
    <property type="entry name" value="MinC_N"/>
    <property type="match status" value="1"/>
</dbReference>
<evidence type="ECO:0000313" key="11">
    <source>
        <dbReference type="Proteomes" id="UP000255234"/>
    </source>
</evidence>
<organism evidence="10 11">
    <name type="scientific">Megamonas hypermegale</name>
    <dbReference type="NCBI Taxonomy" id="158847"/>
    <lineage>
        <taxon>Bacteria</taxon>
        <taxon>Bacillati</taxon>
        <taxon>Bacillota</taxon>
        <taxon>Negativicutes</taxon>
        <taxon>Selenomonadales</taxon>
        <taxon>Selenomonadaceae</taxon>
        <taxon>Megamonas</taxon>
    </lineage>
</organism>
<reference evidence="10 11" key="1">
    <citation type="submission" date="2018-06" db="EMBL/GenBank/DDBJ databases">
        <authorList>
            <consortium name="Pathogen Informatics"/>
            <person name="Doyle S."/>
        </authorList>
    </citation>
    <scope>NUCLEOTIDE SEQUENCE [LARGE SCALE GENOMIC DNA]</scope>
    <source>
        <strain evidence="10 11">NCTC10571</strain>
    </source>
</reference>
<dbReference type="SUPFAM" id="SSF63848">
    <property type="entry name" value="Cell-division inhibitor MinC, C-terminal domain"/>
    <property type="match status" value="1"/>
</dbReference>
<evidence type="ECO:0000256" key="2">
    <source>
        <dbReference type="ARBA" id="ARBA00022618"/>
    </source>
</evidence>
<dbReference type="InterPro" id="IPR036145">
    <property type="entry name" value="MinC_C_sf"/>
</dbReference>
<dbReference type="EMBL" id="UGPP01000001">
    <property type="protein sequence ID" value="STY71745.1"/>
    <property type="molecule type" value="Genomic_DNA"/>
</dbReference>
<evidence type="ECO:0000259" key="9">
    <source>
        <dbReference type="Pfam" id="PF05209"/>
    </source>
</evidence>
<dbReference type="InterPro" id="IPR013033">
    <property type="entry name" value="MinC"/>
</dbReference>
<dbReference type="InterPro" id="IPR007874">
    <property type="entry name" value="MinC_N"/>
</dbReference>